<gene>
    <name evidence="8" type="ORF">FOY51_00315</name>
</gene>
<dbReference type="OrthoDB" id="3267562at2"/>
<comment type="subcellular location">
    <subcellularLocation>
        <location evidence="1">Cell membrane</location>
        <topology evidence="1">Multi-pass membrane protein</topology>
    </subcellularLocation>
</comment>
<evidence type="ECO:0000256" key="6">
    <source>
        <dbReference type="SAM" id="Phobius"/>
    </source>
</evidence>
<keyword evidence="4 6" id="KW-1133">Transmembrane helix</keyword>
<sequence>MISAGLGLLAAAVVVSPRPTSTPRLSRLHDVVVDVEDPARPTDDPLAVATAFDLLAACLRAGLPMATAAAAVAVSAPAPLSDSLRRGADLLTLGADPAVAWEAAVADPATESLARMARRSARSGSSLAGAMTELAAQRRAEAEDASAAQAERAGVLISGPLGLCFLPAFVCLGIVPVVVGLAGRVLGGGLL</sequence>
<keyword evidence="5 6" id="KW-0472">Membrane</keyword>
<dbReference type="RefSeq" id="WP_149428225.1">
    <property type="nucleotide sequence ID" value="NZ_VLNY01000001.1"/>
</dbReference>
<dbReference type="GO" id="GO:0005886">
    <property type="term" value="C:plasma membrane"/>
    <property type="evidence" value="ECO:0007669"/>
    <property type="project" value="UniProtKB-SubCell"/>
</dbReference>
<protein>
    <submittedName>
        <fullName evidence="8">Type II secretion system F family protein</fullName>
    </submittedName>
</protein>
<feature type="transmembrane region" description="Helical" evidence="6">
    <location>
        <begin position="165"/>
        <end position="186"/>
    </location>
</feature>
<feature type="domain" description="Type II secretion system protein GspF" evidence="7">
    <location>
        <begin position="52"/>
        <end position="171"/>
    </location>
</feature>
<evidence type="ECO:0000256" key="3">
    <source>
        <dbReference type="ARBA" id="ARBA00022692"/>
    </source>
</evidence>
<proteinExistence type="predicted"/>
<accession>A0A5A7SE62</accession>
<dbReference type="AlphaFoldDB" id="A0A5A7SE62"/>
<dbReference type="Pfam" id="PF00482">
    <property type="entry name" value="T2SSF"/>
    <property type="match status" value="1"/>
</dbReference>
<organism evidence="8 9">
    <name type="scientific">Antrihabitans cavernicola</name>
    <dbReference type="NCBI Taxonomy" id="2495913"/>
    <lineage>
        <taxon>Bacteria</taxon>
        <taxon>Bacillati</taxon>
        <taxon>Actinomycetota</taxon>
        <taxon>Actinomycetes</taxon>
        <taxon>Mycobacteriales</taxon>
        <taxon>Nocardiaceae</taxon>
        <taxon>Antrihabitans</taxon>
    </lineage>
</organism>
<evidence type="ECO:0000259" key="7">
    <source>
        <dbReference type="Pfam" id="PF00482"/>
    </source>
</evidence>
<keyword evidence="2" id="KW-1003">Cell membrane</keyword>
<evidence type="ECO:0000313" key="9">
    <source>
        <dbReference type="Proteomes" id="UP000322244"/>
    </source>
</evidence>
<dbReference type="PANTHER" id="PTHR35007:SF3">
    <property type="entry name" value="POSSIBLE CONSERVED ALANINE RICH MEMBRANE PROTEIN"/>
    <property type="match status" value="1"/>
</dbReference>
<evidence type="ECO:0000256" key="2">
    <source>
        <dbReference type="ARBA" id="ARBA00022475"/>
    </source>
</evidence>
<evidence type="ECO:0000256" key="1">
    <source>
        <dbReference type="ARBA" id="ARBA00004651"/>
    </source>
</evidence>
<keyword evidence="9" id="KW-1185">Reference proteome</keyword>
<dbReference type="Proteomes" id="UP000322244">
    <property type="component" value="Unassembled WGS sequence"/>
</dbReference>
<evidence type="ECO:0000256" key="5">
    <source>
        <dbReference type="ARBA" id="ARBA00023136"/>
    </source>
</evidence>
<dbReference type="EMBL" id="VLNY01000001">
    <property type="protein sequence ID" value="KAA0024450.1"/>
    <property type="molecule type" value="Genomic_DNA"/>
</dbReference>
<reference evidence="8 9" key="1">
    <citation type="submission" date="2019-07" db="EMBL/GenBank/DDBJ databases">
        <title>Rhodococcus cavernicolus sp. nov., isolated from a cave.</title>
        <authorList>
            <person name="Lee S.D."/>
        </authorList>
    </citation>
    <scope>NUCLEOTIDE SEQUENCE [LARGE SCALE GENOMIC DNA]</scope>
    <source>
        <strain evidence="8 9">C1-24</strain>
    </source>
</reference>
<keyword evidence="3 6" id="KW-0812">Transmembrane</keyword>
<comment type="caution">
    <text evidence="8">The sequence shown here is derived from an EMBL/GenBank/DDBJ whole genome shotgun (WGS) entry which is preliminary data.</text>
</comment>
<dbReference type="PANTHER" id="PTHR35007">
    <property type="entry name" value="INTEGRAL MEMBRANE PROTEIN-RELATED"/>
    <property type="match status" value="1"/>
</dbReference>
<name>A0A5A7SE62_9NOCA</name>
<evidence type="ECO:0000256" key="4">
    <source>
        <dbReference type="ARBA" id="ARBA00022989"/>
    </source>
</evidence>
<dbReference type="InterPro" id="IPR018076">
    <property type="entry name" value="T2SS_GspF_dom"/>
</dbReference>
<evidence type="ECO:0000313" key="8">
    <source>
        <dbReference type="EMBL" id="KAA0024450.1"/>
    </source>
</evidence>